<evidence type="ECO:0000313" key="1">
    <source>
        <dbReference type="EMBL" id="BAD19487.1"/>
    </source>
</evidence>
<sequence>MTRVMVGVVLQGGASGHLIHPLLPWKGGRAEGQSATRQASEAPEHEAAAAQLVPRARQGVAVTVTIVTHVDSMRRNEEGENNG</sequence>
<gene>
    <name evidence="2" type="ORF">P0046H03.7</name>
    <name evidence="1" type="ORF">P0403C01.36</name>
</gene>
<reference evidence="3" key="4">
    <citation type="journal article" date="2008" name="Nucleic Acids Res.">
        <title>The rice annotation project database (RAP-DB): 2008 update.</title>
        <authorList>
            <consortium name="The rice annotation project (RAP)"/>
        </authorList>
    </citation>
    <scope>GENOME REANNOTATION</scope>
    <source>
        <strain evidence="3">cv. Nipponbare</strain>
    </source>
</reference>
<dbReference type="Proteomes" id="UP000000763">
    <property type="component" value="Chromosome 2"/>
</dbReference>
<reference evidence="2" key="2">
    <citation type="submission" date="2002-04" db="EMBL/GenBank/DDBJ databases">
        <title>Oryza sativa nipponbare(GA3) genomic DNA, chromosome 2, PAC clone:P0046H03.</title>
        <authorList>
            <person name="Sasaki T."/>
            <person name="Matsumoto T."/>
            <person name="Katayose Y."/>
        </authorList>
    </citation>
    <scope>NUCLEOTIDE SEQUENCE</scope>
</reference>
<evidence type="ECO:0000313" key="3">
    <source>
        <dbReference type="Proteomes" id="UP000000763"/>
    </source>
</evidence>
<dbReference type="EMBL" id="AP005065">
    <property type="protein sequence ID" value="BAD19610.1"/>
    <property type="molecule type" value="Genomic_DNA"/>
</dbReference>
<dbReference type="AlphaFoldDB" id="Q6K6N5"/>
<proteinExistence type="predicted"/>
<organism evidence="2 3">
    <name type="scientific">Oryza sativa subsp. japonica</name>
    <name type="common">Rice</name>
    <dbReference type="NCBI Taxonomy" id="39947"/>
    <lineage>
        <taxon>Eukaryota</taxon>
        <taxon>Viridiplantae</taxon>
        <taxon>Streptophyta</taxon>
        <taxon>Embryophyta</taxon>
        <taxon>Tracheophyta</taxon>
        <taxon>Spermatophyta</taxon>
        <taxon>Magnoliopsida</taxon>
        <taxon>Liliopsida</taxon>
        <taxon>Poales</taxon>
        <taxon>Poaceae</taxon>
        <taxon>BOP clade</taxon>
        <taxon>Oryzoideae</taxon>
        <taxon>Oryzeae</taxon>
        <taxon>Oryzinae</taxon>
        <taxon>Oryza</taxon>
        <taxon>Oryza sativa</taxon>
    </lineage>
</organism>
<protein>
    <submittedName>
        <fullName evidence="2">Uncharacterized protein</fullName>
    </submittedName>
</protein>
<reference evidence="3" key="3">
    <citation type="journal article" date="2005" name="Nature">
        <title>The map-based sequence of the rice genome.</title>
        <authorList>
            <consortium name="International rice genome sequencing project (IRGSP)"/>
            <person name="Matsumoto T."/>
            <person name="Wu J."/>
            <person name="Kanamori H."/>
            <person name="Katayose Y."/>
            <person name="Fujisawa M."/>
            <person name="Namiki N."/>
            <person name="Mizuno H."/>
            <person name="Yamamoto K."/>
            <person name="Antonio B.A."/>
            <person name="Baba T."/>
            <person name="Sakata K."/>
            <person name="Nagamura Y."/>
            <person name="Aoki H."/>
            <person name="Arikawa K."/>
            <person name="Arita K."/>
            <person name="Bito T."/>
            <person name="Chiden Y."/>
            <person name="Fujitsuka N."/>
            <person name="Fukunaka R."/>
            <person name="Hamada M."/>
            <person name="Harada C."/>
            <person name="Hayashi A."/>
            <person name="Hijishita S."/>
            <person name="Honda M."/>
            <person name="Hosokawa S."/>
            <person name="Ichikawa Y."/>
            <person name="Idonuma A."/>
            <person name="Iijima M."/>
            <person name="Ikeda M."/>
            <person name="Ikeno M."/>
            <person name="Ito K."/>
            <person name="Ito S."/>
            <person name="Ito T."/>
            <person name="Ito Y."/>
            <person name="Ito Y."/>
            <person name="Iwabuchi A."/>
            <person name="Kamiya K."/>
            <person name="Karasawa W."/>
            <person name="Kurita K."/>
            <person name="Katagiri S."/>
            <person name="Kikuta A."/>
            <person name="Kobayashi H."/>
            <person name="Kobayashi N."/>
            <person name="Machita K."/>
            <person name="Maehara T."/>
            <person name="Masukawa M."/>
            <person name="Mizubayashi T."/>
            <person name="Mukai Y."/>
            <person name="Nagasaki H."/>
            <person name="Nagata Y."/>
            <person name="Naito S."/>
            <person name="Nakashima M."/>
            <person name="Nakama Y."/>
            <person name="Nakamichi Y."/>
            <person name="Nakamura M."/>
            <person name="Meguro A."/>
            <person name="Negishi M."/>
            <person name="Ohta I."/>
            <person name="Ohta T."/>
            <person name="Okamoto M."/>
            <person name="Ono N."/>
            <person name="Saji S."/>
            <person name="Sakaguchi M."/>
            <person name="Sakai K."/>
            <person name="Shibata M."/>
            <person name="Shimokawa T."/>
            <person name="Song J."/>
            <person name="Takazaki Y."/>
            <person name="Terasawa K."/>
            <person name="Tsugane M."/>
            <person name="Tsuji K."/>
            <person name="Ueda S."/>
            <person name="Waki K."/>
            <person name="Yamagata H."/>
            <person name="Yamamoto M."/>
            <person name="Yamamoto S."/>
            <person name="Yamane H."/>
            <person name="Yoshiki S."/>
            <person name="Yoshihara R."/>
            <person name="Yukawa K."/>
            <person name="Zhong H."/>
            <person name="Yano M."/>
            <person name="Yuan Q."/>
            <person name="Ouyang S."/>
            <person name="Liu J."/>
            <person name="Jones K.M."/>
            <person name="Gansberger K."/>
            <person name="Moffat K."/>
            <person name="Hill J."/>
            <person name="Bera J."/>
            <person name="Fadrosh D."/>
            <person name="Jin S."/>
            <person name="Johri S."/>
            <person name="Kim M."/>
            <person name="Overton L."/>
            <person name="Reardon M."/>
            <person name="Tsitrin T."/>
            <person name="Vuong H."/>
            <person name="Weaver B."/>
            <person name="Ciecko A."/>
            <person name="Tallon L."/>
            <person name="Jackson J."/>
            <person name="Pai G."/>
            <person name="Aken S.V."/>
            <person name="Utterback T."/>
            <person name="Reidmuller S."/>
            <person name="Feldblyum T."/>
            <person name="Hsiao J."/>
            <person name="Zismann V."/>
            <person name="Iobst S."/>
            <person name="de Vazeille A.R."/>
            <person name="Buell C.R."/>
            <person name="Ying K."/>
            <person name="Li Y."/>
            <person name="Lu T."/>
            <person name="Huang Y."/>
            <person name="Zhao Q."/>
            <person name="Feng Q."/>
            <person name="Zhang L."/>
            <person name="Zhu J."/>
            <person name="Weng Q."/>
            <person name="Mu J."/>
            <person name="Lu Y."/>
            <person name="Fan D."/>
            <person name="Liu Y."/>
            <person name="Guan J."/>
            <person name="Zhang Y."/>
            <person name="Yu S."/>
            <person name="Liu X."/>
            <person name="Zhang Y."/>
            <person name="Hong G."/>
            <person name="Han B."/>
            <person name="Choisne N."/>
            <person name="Demange N."/>
            <person name="Orjeda G."/>
            <person name="Samain S."/>
            <person name="Cattolico L."/>
            <person name="Pelletier E."/>
            <person name="Couloux A."/>
            <person name="Segurens B."/>
            <person name="Wincker P."/>
            <person name="D'Hont A."/>
            <person name="Scarpelli C."/>
            <person name="Weissenbach J."/>
            <person name="Salanoubat M."/>
            <person name="Quetier F."/>
            <person name="Yu Y."/>
            <person name="Kim H.R."/>
            <person name="Rambo T."/>
            <person name="Currie J."/>
            <person name="Collura K."/>
            <person name="Luo M."/>
            <person name="Yang T."/>
            <person name="Ammiraju J.S.S."/>
            <person name="Engler F."/>
            <person name="Soderlund C."/>
            <person name="Wing R.A."/>
            <person name="Palmer L.E."/>
            <person name="de la Bastide M."/>
            <person name="Spiegel L."/>
            <person name="Nascimento L."/>
            <person name="Zutavern T."/>
            <person name="O'Shaughnessy A."/>
            <person name="Dike S."/>
            <person name="Dedhia N."/>
            <person name="Preston R."/>
            <person name="Balija V."/>
            <person name="McCombie W.R."/>
            <person name="Chow T."/>
            <person name="Chen H."/>
            <person name="Chung M."/>
            <person name="Chen C."/>
            <person name="Shaw J."/>
            <person name="Wu H."/>
            <person name="Hsiao K."/>
            <person name="Chao Y."/>
            <person name="Chu M."/>
            <person name="Cheng C."/>
            <person name="Hour A."/>
            <person name="Lee P."/>
            <person name="Lin S."/>
            <person name="Lin Y."/>
            <person name="Liou J."/>
            <person name="Liu S."/>
            <person name="Hsing Y."/>
            <person name="Raghuvanshi S."/>
            <person name="Mohanty A."/>
            <person name="Bharti A.K."/>
            <person name="Gaur A."/>
            <person name="Gupta V."/>
            <person name="Kumar D."/>
            <person name="Ravi V."/>
            <person name="Vij S."/>
            <person name="Kapur A."/>
            <person name="Khurana P."/>
            <person name="Khurana P."/>
            <person name="Khurana J.P."/>
            <person name="Tyagi A.K."/>
            <person name="Gaikwad K."/>
            <person name="Singh A."/>
            <person name="Dalal V."/>
            <person name="Srivastava S."/>
            <person name="Dixit A."/>
            <person name="Pal A.K."/>
            <person name="Ghazi I.A."/>
            <person name="Yadav M."/>
            <person name="Pandit A."/>
            <person name="Bhargava A."/>
            <person name="Sureshbabu K."/>
            <person name="Batra K."/>
            <person name="Sharma T.R."/>
            <person name="Mohapatra T."/>
            <person name="Singh N.K."/>
            <person name="Messing J."/>
            <person name="Nelson A.B."/>
            <person name="Fuks G."/>
            <person name="Kavchok S."/>
            <person name="Keizer G."/>
            <person name="Linton E."/>
            <person name="Llaca V."/>
            <person name="Song R."/>
            <person name="Tanyolac B."/>
            <person name="Young S."/>
            <person name="Ho-Il K."/>
            <person name="Hahn J.H."/>
            <person name="Sangsakoo G."/>
            <person name="Vanavichit A."/>
            <person name="de Mattos Luiz.A.T."/>
            <person name="Zimmer P.D."/>
            <person name="Malone G."/>
            <person name="Dellagostin O."/>
            <person name="de Oliveira A.C."/>
            <person name="Bevan M."/>
            <person name="Bancroft I."/>
            <person name="Minx P."/>
            <person name="Cordum H."/>
            <person name="Wilson R."/>
            <person name="Cheng Z."/>
            <person name="Jin W."/>
            <person name="Jiang J."/>
            <person name="Leong S.A."/>
            <person name="Iwama H."/>
            <person name="Gojobori T."/>
            <person name="Itoh T."/>
            <person name="Niimura Y."/>
            <person name="Fujii Y."/>
            <person name="Habara T."/>
            <person name="Sakai H."/>
            <person name="Sato Y."/>
            <person name="Wilson G."/>
            <person name="Kumar K."/>
            <person name="McCouch S."/>
            <person name="Juretic N."/>
            <person name="Hoen D."/>
            <person name="Wright S."/>
            <person name="Bruskiewich R."/>
            <person name="Bureau T."/>
            <person name="Miyao A."/>
            <person name="Hirochika H."/>
            <person name="Nishikawa T."/>
            <person name="Kadowaki K."/>
            <person name="Sugiura M."/>
            <person name="Burr B."/>
            <person name="Sasaki T."/>
        </authorList>
    </citation>
    <scope>NUCLEOTIDE SEQUENCE [LARGE SCALE GENOMIC DNA]</scope>
    <source>
        <strain evidence="3">cv. Nipponbare</strain>
    </source>
</reference>
<dbReference type="EMBL" id="AP004787">
    <property type="protein sequence ID" value="BAD19487.1"/>
    <property type="molecule type" value="Genomic_DNA"/>
</dbReference>
<name>Q6K6N5_ORYSJ</name>
<evidence type="ECO:0000313" key="2">
    <source>
        <dbReference type="EMBL" id="BAD19610.1"/>
    </source>
</evidence>
<accession>Q6K6N5</accession>
<reference evidence="1" key="1">
    <citation type="submission" date="2002-02" db="EMBL/GenBank/DDBJ databases">
        <title>Oryza sativa nipponbare(GA3) genomic DNA, chromosome 2, PAC clone:P0403C01.</title>
        <authorList>
            <person name="Sasaki T."/>
            <person name="Matsumoto T."/>
            <person name="Yamamoto K."/>
        </authorList>
    </citation>
    <scope>NUCLEOTIDE SEQUENCE</scope>
</reference>